<feature type="non-terminal residue" evidence="1">
    <location>
        <position position="1"/>
    </location>
</feature>
<feature type="non-terminal residue" evidence="1">
    <location>
        <position position="74"/>
    </location>
</feature>
<keyword evidence="2" id="KW-1185">Reference proteome</keyword>
<evidence type="ECO:0000313" key="1">
    <source>
        <dbReference type="EMBL" id="MCI45301.1"/>
    </source>
</evidence>
<comment type="caution">
    <text evidence="1">The sequence shown here is derived from an EMBL/GenBank/DDBJ whole genome shotgun (WGS) entry which is preliminary data.</text>
</comment>
<organism evidence="1 2">
    <name type="scientific">Trifolium medium</name>
    <dbReference type="NCBI Taxonomy" id="97028"/>
    <lineage>
        <taxon>Eukaryota</taxon>
        <taxon>Viridiplantae</taxon>
        <taxon>Streptophyta</taxon>
        <taxon>Embryophyta</taxon>
        <taxon>Tracheophyta</taxon>
        <taxon>Spermatophyta</taxon>
        <taxon>Magnoliopsida</taxon>
        <taxon>eudicotyledons</taxon>
        <taxon>Gunneridae</taxon>
        <taxon>Pentapetalae</taxon>
        <taxon>rosids</taxon>
        <taxon>fabids</taxon>
        <taxon>Fabales</taxon>
        <taxon>Fabaceae</taxon>
        <taxon>Papilionoideae</taxon>
        <taxon>50 kb inversion clade</taxon>
        <taxon>NPAAA clade</taxon>
        <taxon>Hologalegina</taxon>
        <taxon>IRL clade</taxon>
        <taxon>Trifolieae</taxon>
        <taxon>Trifolium</taxon>
    </lineage>
</organism>
<evidence type="ECO:0000313" key="2">
    <source>
        <dbReference type="Proteomes" id="UP000265520"/>
    </source>
</evidence>
<accession>A0A392S8T9</accession>
<name>A0A392S8T9_9FABA</name>
<proteinExistence type="predicted"/>
<dbReference type="EMBL" id="LXQA010342286">
    <property type="protein sequence ID" value="MCI45301.1"/>
    <property type="molecule type" value="Genomic_DNA"/>
</dbReference>
<dbReference type="Proteomes" id="UP000265520">
    <property type="component" value="Unassembled WGS sequence"/>
</dbReference>
<protein>
    <submittedName>
        <fullName evidence="1">Uncharacterized protein</fullName>
    </submittedName>
</protein>
<dbReference type="AlphaFoldDB" id="A0A392S8T9"/>
<sequence>KVGLEASNSSRVRKRSGVQRGCGELSGAARRKIGFCSGAGARRNTLHARRNMHAGFCCLFWSPRAASGLAARGA</sequence>
<reference evidence="1 2" key="1">
    <citation type="journal article" date="2018" name="Front. Plant Sci.">
        <title>Red Clover (Trifolium pratense) and Zigzag Clover (T. medium) - A Picture of Genomic Similarities and Differences.</title>
        <authorList>
            <person name="Dluhosova J."/>
            <person name="Istvanek J."/>
            <person name="Nedelnik J."/>
            <person name="Repkova J."/>
        </authorList>
    </citation>
    <scope>NUCLEOTIDE SEQUENCE [LARGE SCALE GENOMIC DNA]</scope>
    <source>
        <strain evidence="2">cv. 10/8</strain>
        <tissue evidence="1">Leaf</tissue>
    </source>
</reference>